<protein>
    <submittedName>
        <fullName evidence="2">DUF429 domain-containing protein</fullName>
    </submittedName>
</protein>
<sequence length="594" mass="65563">MYFVGVDLAWGERKPTGLAVVDGHGHLVHVSAAKTDDEIVAALTPYVEDDCLVAIDAPLIVTNASGNRPAEAELNKDFARFDAGAHPSNTAKREFRDQPRGARIAARLGLDMNPRSGRARRAIEVYPHPATIALFRLGRILKYKNKSGRDREQLRAELLVLLGLLEGLASADPPLLVDGRPGADPQPPAWRTLRKAVETAGRKTELRVVEDQVDAVLCAYIALYATRRPEDTTTYGDFETGYIVTPTLPADLAATPRGRTNASDVRDPGTAVREYAEIHPELRLAADQFVRLATTILDEAGINYLSVTGRAKSVASFAAKAARTVDGRPVFTDPLREITDVIGIRVITYVHSDVQAVADLFEDQVVVHDDRDLGQETASEGRFGYASRHLLVGLDPVREGQDTYELLRGRQAQVQIRTVLQHAWAEFEHDIRYKGTIPVEHVPDFDRRFTLAAGLLELADREFSTIRDRLREGMTGPAVEAGDDDPRISPRELAAFLAGQYADAGWSRTDHYAWISSLVLELGITSLGELGDVLRSVDAETLQDRMAYRYPPGAVRRLDDALLWVYGDTYVDLRANDHRVPALRARLAKMRATG</sequence>
<evidence type="ECO:0000259" key="1">
    <source>
        <dbReference type="SMART" id="SM00954"/>
    </source>
</evidence>
<dbReference type="InterPro" id="IPR007685">
    <property type="entry name" value="RelA_SpoT"/>
</dbReference>
<accession>A0A417XUF4</accession>
<dbReference type="Pfam" id="PF04607">
    <property type="entry name" value="RelA_SpoT"/>
    <property type="match status" value="1"/>
</dbReference>
<dbReference type="SMART" id="SM00954">
    <property type="entry name" value="RelA_SpoT"/>
    <property type="match status" value="1"/>
</dbReference>
<organism evidence="2 3">
    <name type="scientific">Nocardioides immobilis</name>
    <dbReference type="NCBI Taxonomy" id="2049295"/>
    <lineage>
        <taxon>Bacteria</taxon>
        <taxon>Bacillati</taxon>
        <taxon>Actinomycetota</taxon>
        <taxon>Actinomycetes</taxon>
        <taxon>Propionibacteriales</taxon>
        <taxon>Nocardioidaceae</taxon>
        <taxon>Nocardioides</taxon>
    </lineage>
</organism>
<dbReference type="CDD" id="cd05399">
    <property type="entry name" value="NT_Rel-Spo_like"/>
    <property type="match status" value="1"/>
</dbReference>
<keyword evidence="3" id="KW-1185">Reference proteome</keyword>
<dbReference type="Proteomes" id="UP000283644">
    <property type="component" value="Unassembled WGS sequence"/>
</dbReference>
<evidence type="ECO:0000313" key="3">
    <source>
        <dbReference type="Proteomes" id="UP000283644"/>
    </source>
</evidence>
<dbReference type="Gene3D" id="1.10.287.860">
    <property type="entry name" value="Nucleotidyltransferase"/>
    <property type="match status" value="1"/>
</dbReference>
<comment type="caution">
    <text evidence="2">The sequence shown here is derived from an EMBL/GenBank/DDBJ whole genome shotgun (WGS) entry which is preliminary data.</text>
</comment>
<gene>
    <name evidence="2" type="ORF">D0Z08_27480</name>
</gene>
<dbReference type="GO" id="GO:0015969">
    <property type="term" value="P:guanosine tetraphosphate metabolic process"/>
    <property type="evidence" value="ECO:0007669"/>
    <property type="project" value="InterPro"/>
</dbReference>
<dbReference type="Pfam" id="PF04250">
    <property type="entry name" value="DUF429"/>
    <property type="match status" value="1"/>
</dbReference>
<dbReference type="InterPro" id="IPR007362">
    <property type="entry name" value="DUF429"/>
</dbReference>
<dbReference type="OrthoDB" id="9801824at2"/>
<evidence type="ECO:0000313" key="2">
    <source>
        <dbReference type="EMBL" id="RHW23837.1"/>
    </source>
</evidence>
<dbReference type="SUPFAM" id="SSF81301">
    <property type="entry name" value="Nucleotidyltransferase"/>
    <property type="match status" value="1"/>
</dbReference>
<proteinExistence type="predicted"/>
<dbReference type="EMBL" id="QXGH01000039">
    <property type="protein sequence ID" value="RHW23837.1"/>
    <property type="molecule type" value="Genomic_DNA"/>
</dbReference>
<dbReference type="PANTHER" id="PTHR41773">
    <property type="entry name" value="GTP PYROPHOSPHATASE-RELATED"/>
    <property type="match status" value="1"/>
</dbReference>
<reference evidence="2 3" key="1">
    <citation type="submission" date="2018-09" db="EMBL/GenBank/DDBJ databases">
        <title>Genome sequencing of Nocardioides immobilis CCTCC AB 2017083 for comparison to Nocardioides silvaticus.</title>
        <authorList>
            <person name="Li C."/>
            <person name="Wang G."/>
        </authorList>
    </citation>
    <scope>NUCLEOTIDE SEQUENCE [LARGE SCALE GENOMIC DNA]</scope>
    <source>
        <strain evidence="2 3">CCTCC AB 2017083</strain>
    </source>
</reference>
<feature type="domain" description="RelA/SpoT" evidence="1">
    <location>
        <begin position="309"/>
        <end position="439"/>
    </location>
</feature>
<name>A0A417XUF4_9ACTN</name>
<dbReference type="InterPro" id="IPR043519">
    <property type="entry name" value="NT_sf"/>
</dbReference>
<dbReference type="Gene3D" id="3.30.460.10">
    <property type="entry name" value="Beta Polymerase, domain 2"/>
    <property type="match status" value="1"/>
</dbReference>
<dbReference type="PANTHER" id="PTHR41773:SF1">
    <property type="entry name" value="RELA_SPOT DOMAIN-CONTAINING PROTEIN"/>
    <property type="match status" value="1"/>
</dbReference>
<dbReference type="RefSeq" id="WP_118928483.1">
    <property type="nucleotide sequence ID" value="NZ_QXGH01000039.1"/>
</dbReference>
<dbReference type="AlphaFoldDB" id="A0A417XUF4"/>